<keyword evidence="3" id="KW-1185">Reference proteome</keyword>
<dbReference type="EMBL" id="VYYT01000299">
    <property type="protein sequence ID" value="KAK2745970.1"/>
    <property type="molecule type" value="Genomic_DNA"/>
</dbReference>
<evidence type="ECO:0000313" key="2">
    <source>
        <dbReference type="EMBL" id="KAK2745970.1"/>
    </source>
</evidence>
<reference evidence="2" key="1">
    <citation type="submission" date="2023-02" db="EMBL/GenBank/DDBJ databases">
        <title>Colletotrichum kahawae CIFC_Que2 genome sequencing and assembly.</title>
        <authorList>
            <person name="Baroncelli R."/>
        </authorList>
    </citation>
    <scope>NUCLEOTIDE SEQUENCE</scope>
    <source>
        <strain evidence="2">CIFC_Que2</strain>
    </source>
</reference>
<comment type="caution">
    <text evidence="2">The sequence shown here is derived from an EMBL/GenBank/DDBJ whole genome shotgun (WGS) entry which is preliminary data.</text>
</comment>
<proteinExistence type="predicted"/>
<evidence type="ECO:0000313" key="3">
    <source>
        <dbReference type="Proteomes" id="UP001281614"/>
    </source>
</evidence>
<evidence type="ECO:0000256" key="1">
    <source>
        <dbReference type="SAM" id="MobiDB-lite"/>
    </source>
</evidence>
<protein>
    <submittedName>
        <fullName evidence="2">Uncharacterized protein</fullName>
    </submittedName>
</protein>
<dbReference type="AlphaFoldDB" id="A0AAE0D3K2"/>
<name>A0AAE0D3K2_COLKA</name>
<dbReference type="Proteomes" id="UP001281614">
    <property type="component" value="Unassembled WGS sequence"/>
</dbReference>
<gene>
    <name evidence="2" type="ORF">CKAH01_18242</name>
</gene>
<feature type="region of interest" description="Disordered" evidence="1">
    <location>
        <begin position="62"/>
        <end position="92"/>
    </location>
</feature>
<organism evidence="2 3">
    <name type="scientific">Colletotrichum kahawae</name>
    <name type="common">Coffee berry disease fungus</name>
    <dbReference type="NCBI Taxonomy" id="34407"/>
    <lineage>
        <taxon>Eukaryota</taxon>
        <taxon>Fungi</taxon>
        <taxon>Dikarya</taxon>
        <taxon>Ascomycota</taxon>
        <taxon>Pezizomycotina</taxon>
        <taxon>Sordariomycetes</taxon>
        <taxon>Hypocreomycetidae</taxon>
        <taxon>Glomerellales</taxon>
        <taxon>Glomerellaceae</taxon>
        <taxon>Colletotrichum</taxon>
        <taxon>Colletotrichum gloeosporioides species complex</taxon>
    </lineage>
</organism>
<accession>A0AAE0D3K2</accession>
<sequence>MERNEPSNLADGGPVAWFGGEVVEGEGPAYDACAGAGAGVGFSYWCWCLCWVLGAGPPALGDEVSGSRRRSGAIERNQPRATPLKKNTALRP</sequence>